<dbReference type="PANTHER" id="PTHR47691:SF3">
    <property type="entry name" value="HTH-TYPE TRANSCRIPTIONAL REGULATOR RV0890C-RELATED"/>
    <property type="match status" value="1"/>
</dbReference>
<dbReference type="InterPro" id="IPR019734">
    <property type="entry name" value="TPR_rpt"/>
</dbReference>
<organism evidence="5 6">
    <name type="scientific">Streptosporangium subroseum</name>
    <dbReference type="NCBI Taxonomy" id="106412"/>
    <lineage>
        <taxon>Bacteria</taxon>
        <taxon>Bacillati</taxon>
        <taxon>Actinomycetota</taxon>
        <taxon>Actinomycetes</taxon>
        <taxon>Streptosporangiales</taxon>
        <taxon>Streptosporangiaceae</taxon>
        <taxon>Streptosporangium</taxon>
    </lineage>
</organism>
<comment type="similarity">
    <text evidence="1">Belongs to the AfsR/DnrI/RedD regulatory family.</text>
</comment>
<dbReference type="Pfam" id="PF13401">
    <property type="entry name" value="AAA_22"/>
    <property type="match status" value="1"/>
</dbReference>
<evidence type="ECO:0000256" key="3">
    <source>
        <dbReference type="PROSITE-ProRule" id="PRU01091"/>
    </source>
</evidence>
<dbReference type="Gene3D" id="3.40.50.300">
    <property type="entry name" value="P-loop containing nucleotide triphosphate hydrolases"/>
    <property type="match status" value="1"/>
</dbReference>
<dbReference type="GO" id="GO:0006355">
    <property type="term" value="P:regulation of DNA-templated transcription"/>
    <property type="evidence" value="ECO:0007669"/>
    <property type="project" value="InterPro"/>
</dbReference>
<dbReference type="CDD" id="cd15831">
    <property type="entry name" value="BTAD"/>
    <property type="match status" value="1"/>
</dbReference>
<dbReference type="Pfam" id="PF03704">
    <property type="entry name" value="BTAD"/>
    <property type="match status" value="1"/>
</dbReference>
<dbReference type="InterPro" id="IPR036388">
    <property type="entry name" value="WH-like_DNA-bd_sf"/>
</dbReference>
<dbReference type="Pfam" id="PF13181">
    <property type="entry name" value="TPR_8"/>
    <property type="match status" value="1"/>
</dbReference>
<name>A0A239BAH7_9ACTN</name>
<gene>
    <name evidence="5" type="ORF">SAMN05216276_100359</name>
</gene>
<dbReference type="PRINTS" id="PR00364">
    <property type="entry name" value="DISEASERSIST"/>
</dbReference>
<dbReference type="SUPFAM" id="SSF48452">
    <property type="entry name" value="TPR-like"/>
    <property type="match status" value="3"/>
</dbReference>
<dbReference type="PROSITE" id="PS51755">
    <property type="entry name" value="OMPR_PHOB"/>
    <property type="match status" value="1"/>
</dbReference>
<dbReference type="InterPro" id="IPR058852">
    <property type="entry name" value="HTH_77"/>
</dbReference>
<proteinExistence type="inferred from homology"/>
<dbReference type="InterPro" id="IPR001867">
    <property type="entry name" value="OmpR/PhoB-type_DNA-bd"/>
</dbReference>
<dbReference type="InterPro" id="IPR027417">
    <property type="entry name" value="P-loop_NTPase"/>
</dbReference>
<dbReference type="Proteomes" id="UP000198282">
    <property type="component" value="Unassembled WGS sequence"/>
</dbReference>
<dbReference type="PANTHER" id="PTHR47691">
    <property type="entry name" value="REGULATOR-RELATED"/>
    <property type="match status" value="1"/>
</dbReference>
<evidence type="ECO:0000256" key="2">
    <source>
        <dbReference type="ARBA" id="ARBA00023125"/>
    </source>
</evidence>
<keyword evidence="2 3" id="KW-0238">DNA-binding</keyword>
<dbReference type="Pfam" id="PF13424">
    <property type="entry name" value="TPR_12"/>
    <property type="match status" value="1"/>
</dbReference>
<dbReference type="SUPFAM" id="SSF46894">
    <property type="entry name" value="C-terminal effector domain of the bipartite response regulators"/>
    <property type="match status" value="1"/>
</dbReference>
<sequence length="996" mass="108240">MRFTILGPVRVRHNNEVRTLGRSQRRGLLGFLLLNAGRVVPSEAMIDALWDGAPPSSARAQIYSGIHAIRGELRTLGLETVTSVRGGYALQAGTEDLDLALFEACERQARSQQDPEHVVRLLRQGLGLWNGPALSDASGAYVESVRAHLEEKRLACVEGLIDAELALGRHGTVISEFQGLVGSHPLRERLRAQLMLALYRSGRRIDALDLARNLRRTLVEQHGLDPGHAVVELEQAILRADPSLDLSPPQVTVGARRASPGEVPAQLPADTADFTGRDQELAVALRTLTGVPEAVPRICAVTGPPGVGKTVFAVHVAHRVREHYPDCQLFVDLRGADTHPADPGEVLAGFLRALGVDPGAIPESCDERSALYRTLLANRRALVVLDNATDETQVRPLLPGAATCAVLVTSRRRLTGLGAQPPIGLRPFDDEESVTLLSRIAGAGLVAADDAGSREVARLCGGLPLALRIAGARLAARPHHGIGELAERLADEHRRLDELTYSGLAVRASLDLSYQGLSEPERRLLRRLAFLDVPEATPWLAVAVGGESRADAEEMLESLTDIHLMRVIGVDRTGQVRYGLHDLVRAYCRERMADEESAADAVSTVASAARHLLRLATEARAANWGRDYHARLAGELTVEVDKKSLAFAADHAVTWLGVERATLSGVIRQTSELGLFNECWRIAMVGSWLYDVQSYTGEYRAMLSIARQAARKSGDRRAEALVMAASGELRVFLGAVDEGEPMLREAEQIFAELGDEHGLADVGQKFGTLERLRGEHAAALRRYQRLHEFFQTVGDHDGVALALRCIGQIHLAERRPGEALPYLEEALAVAAEGQNEWRRLTVLLWLGEVYRKLGRLDEARAAFLPVARMVERVGDASGGTLARLGLAEVAIDAGDHGEARAQLVLASEHATRCGILPMICKVRVAIARARLHAGDLAEAAETIEHVLPLIVGMTALPLRTEAMELLAEVREQLGDPVGAARIHAEIQRDRADLERR</sequence>
<dbReference type="InterPro" id="IPR016032">
    <property type="entry name" value="Sig_transdc_resp-reg_C-effctor"/>
</dbReference>
<dbReference type="SMART" id="SM00862">
    <property type="entry name" value="Trans_reg_C"/>
    <property type="match status" value="1"/>
</dbReference>
<dbReference type="AlphaFoldDB" id="A0A239BAH7"/>
<evidence type="ECO:0000313" key="5">
    <source>
        <dbReference type="EMBL" id="SNS04592.1"/>
    </source>
</evidence>
<dbReference type="Pfam" id="PF25872">
    <property type="entry name" value="HTH_77"/>
    <property type="match status" value="1"/>
</dbReference>
<dbReference type="InterPro" id="IPR005158">
    <property type="entry name" value="BTAD"/>
</dbReference>
<accession>A0A239BAH7</accession>
<evidence type="ECO:0000256" key="1">
    <source>
        <dbReference type="ARBA" id="ARBA00005820"/>
    </source>
</evidence>
<dbReference type="RefSeq" id="WP_179281869.1">
    <property type="nucleotide sequence ID" value="NZ_FZOD01000003.1"/>
</dbReference>
<dbReference type="InterPro" id="IPR049945">
    <property type="entry name" value="AAA_22"/>
</dbReference>
<evidence type="ECO:0000313" key="6">
    <source>
        <dbReference type="Proteomes" id="UP000198282"/>
    </source>
</evidence>
<reference evidence="5 6" key="1">
    <citation type="submission" date="2017-06" db="EMBL/GenBank/DDBJ databases">
        <authorList>
            <person name="Kim H.J."/>
            <person name="Triplett B.A."/>
        </authorList>
    </citation>
    <scope>NUCLEOTIDE SEQUENCE [LARGE SCALE GENOMIC DNA]</scope>
    <source>
        <strain evidence="5 6">CGMCC 4.2132</strain>
    </source>
</reference>
<dbReference type="SMART" id="SM01043">
    <property type="entry name" value="BTAD"/>
    <property type="match status" value="1"/>
</dbReference>
<dbReference type="GO" id="GO:0043531">
    <property type="term" value="F:ADP binding"/>
    <property type="evidence" value="ECO:0007669"/>
    <property type="project" value="InterPro"/>
</dbReference>
<dbReference type="Gene3D" id="1.10.10.10">
    <property type="entry name" value="Winged helix-like DNA-binding domain superfamily/Winged helix DNA-binding domain"/>
    <property type="match status" value="1"/>
</dbReference>
<dbReference type="Gene3D" id="1.25.40.10">
    <property type="entry name" value="Tetratricopeptide repeat domain"/>
    <property type="match status" value="3"/>
</dbReference>
<keyword evidence="6" id="KW-1185">Reference proteome</keyword>
<evidence type="ECO:0000259" key="4">
    <source>
        <dbReference type="PROSITE" id="PS51755"/>
    </source>
</evidence>
<feature type="domain" description="OmpR/PhoB-type" evidence="4">
    <location>
        <begin position="1"/>
        <end position="92"/>
    </location>
</feature>
<dbReference type="InterPro" id="IPR011990">
    <property type="entry name" value="TPR-like_helical_dom_sf"/>
</dbReference>
<protein>
    <submittedName>
        <fullName evidence="5">DNA-binding transcriptional activator of the SARP family</fullName>
    </submittedName>
</protein>
<dbReference type="SUPFAM" id="SSF52540">
    <property type="entry name" value="P-loop containing nucleoside triphosphate hydrolases"/>
    <property type="match status" value="1"/>
</dbReference>
<dbReference type="EMBL" id="FZOD01000003">
    <property type="protein sequence ID" value="SNS04592.1"/>
    <property type="molecule type" value="Genomic_DNA"/>
</dbReference>
<feature type="DNA-binding region" description="OmpR/PhoB-type" evidence="3">
    <location>
        <begin position="1"/>
        <end position="92"/>
    </location>
</feature>
<dbReference type="GO" id="GO:0000160">
    <property type="term" value="P:phosphorelay signal transduction system"/>
    <property type="evidence" value="ECO:0007669"/>
    <property type="project" value="InterPro"/>
</dbReference>
<dbReference type="GO" id="GO:0003677">
    <property type="term" value="F:DNA binding"/>
    <property type="evidence" value="ECO:0007669"/>
    <property type="project" value="UniProtKB-UniRule"/>
</dbReference>